<keyword evidence="1" id="KW-0175">Coiled coil</keyword>
<evidence type="ECO:0000313" key="3">
    <source>
        <dbReference type="EMBL" id="CAI4002047.1"/>
    </source>
</evidence>
<dbReference type="EMBL" id="CAMXCT020003030">
    <property type="protein sequence ID" value="CAL1155422.1"/>
    <property type="molecule type" value="Genomic_DNA"/>
</dbReference>
<feature type="compositionally biased region" description="Polar residues" evidence="2">
    <location>
        <begin position="10"/>
        <end position="26"/>
    </location>
</feature>
<feature type="coiled-coil region" evidence="1">
    <location>
        <begin position="428"/>
        <end position="504"/>
    </location>
</feature>
<evidence type="ECO:0000313" key="5">
    <source>
        <dbReference type="Proteomes" id="UP001152797"/>
    </source>
</evidence>
<keyword evidence="5" id="KW-1185">Reference proteome</keyword>
<reference evidence="3" key="1">
    <citation type="submission" date="2022-10" db="EMBL/GenBank/DDBJ databases">
        <authorList>
            <person name="Chen Y."/>
            <person name="Dougan E. K."/>
            <person name="Chan C."/>
            <person name="Rhodes N."/>
            <person name="Thang M."/>
        </authorList>
    </citation>
    <scope>NUCLEOTIDE SEQUENCE</scope>
</reference>
<gene>
    <name evidence="3" type="ORF">C1SCF055_LOCUS28033</name>
</gene>
<feature type="compositionally biased region" description="Basic and acidic residues" evidence="2">
    <location>
        <begin position="1270"/>
        <end position="1294"/>
    </location>
</feature>
<dbReference type="EMBL" id="CAMXCT030003030">
    <property type="protein sequence ID" value="CAL4789359.1"/>
    <property type="molecule type" value="Genomic_DNA"/>
</dbReference>
<reference evidence="4 5" key="2">
    <citation type="submission" date="2024-05" db="EMBL/GenBank/DDBJ databases">
        <authorList>
            <person name="Chen Y."/>
            <person name="Shah S."/>
            <person name="Dougan E. K."/>
            <person name="Thang M."/>
            <person name="Chan C."/>
        </authorList>
    </citation>
    <scope>NUCLEOTIDE SEQUENCE [LARGE SCALE GENOMIC DNA]</scope>
</reference>
<dbReference type="Proteomes" id="UP001152797">
    <property type="component" value="Unassembled WGS sequence"/>
</dbReference>
<evidence type="ECO:0000256" key="2">
    <source>
        <dbReference type="SAM" id="MobiDB-lite"/>
    </source>
</evidence>
<accession>A0A9P1D0H6</accession>
<organism evidence="3">
    <name type="scientific">Cladocopium goreaui</name>
    <dbReference type="NCBI Taxonomy" id="2562237"/>
    <lineage>
        <taxon>Eukaryota</taxon>
        <taxon>Sar</taxon>
        <taxon>Alveolata</taxon>
        <taxon>Dinophyceae</taxon>
        <taxon>Suessiales</taxon>
        <taxon>Symbiodiniaceae</taxon>
        <taxon>Cladocopium</taxon>
    </lineage>
</organism>
<dbReference type="EMBL" id="CAMXCT010003030">
    <property type="protein sequence ID" value="CAI4002047.1"/>
    <property type="molecule type" value="Genomic_DNA"/>
</dbReference>
<feature type="compositionally biased region" description="Basic residues" evidence="2">
    <location>
        <begin position="1295"/>
        <end position="1309"/>
    </location>
</feature>
<evidence type="ECO:0000313" key="4">
    <source>
        <dbReference type="EMBL" id="CAL4789359.1"/>
    </source>
</evidence>
<feature type="region of interest" description="Disordered" evidence="2">
    <location>
        <begin position="1253"/>
        <end position="1342"/>
    </location>
</feature>
<feature type="compositionally biased region" description="Basic residues" evidence="2">
    <location>
        <begin position="1330"/>
        <end position="1342"/>
    </location>
</feature>
<feature type="region of interest" description="Disordered" evidence="2">
    <location>
        <begin position="294"/>
        <end position="402"/>
    </location>
</feature>
<sequence>MDPSSEDEAGSQQGDGRSKAATSADSSKWPISVNHSKPSECYLCASKSTDPNPLVQEVGEAADAVQWRPWAKYRKLPQHCVRVSEGKVCLPCFNVFRLLGKHKKYKKTLTYYQHISQKANQAAQNEHKDFLAALKHWLKQHQENPDKFKLKSKDDLLKTQRELVISKKQGGRMTAPKKQFILSSHWDTARHGEWDPAKEVDHWIDGAFRKGVWRNIGEEGVYNFEAYEDTGLEERVIEDDGQQEMFAEEAFQAKKQAALEAMQKQAKDRDAASVKAKESEMSFADLVHVVSSLGKSSSGSAEVPVADGPTNSEGKGAESGSDVTSSSNSSSEEEEQSTGLDLLLSHSAPKGSRGDSVAEGLPKRPQTKAKAKEASSAKTPVAAVKEPTKRASAQSHRPAKVAKVSNLTTAGGSEAGMLSLDGRASRTLKTLEAAIQQAKEKISEVSFNDLPQSATQMKAFRAEASDRIAKLTSVAKKAKETGSRVGKSNNKDSFEKQLDELQELGNLAAACAKLLTNASASSLDADAYISAYSEASGGGAKLGPLYILKLVVAQGQKLLLYGKYTEYCEAFLASSEPIQALSQSLGEKDAAKHCALEVENRMLASLRAIPASELSLLKPGKAPRDLGSEAPRVIECLDLAAAIEDACGKDGFMASELAVAACTVGCLLGQENVAALCQQVEALQDTANKDLDSIPALQRFFLQHDTGKAFFSIAQLRVEQGDKERVFQEKLATLRKTVSHLTAWPKQSPPDAESGVMAVEKRVVPAVDALAEVKKTTFFSEGFKKQKKHEQTSSSLFAEFEKLEKLLSTGSCDLVRLVCRENMENHVLLACMGWNYLSEALGNDCLVKLAGGTFGLFNLEETLLSWKAAGFAEHKVWALVPAAAEEVSKYKAACEVAVDVAQHVFLKHKAFSHLPSTKPVEPATLQPFVEDATGKKFASLFLQPIQDDLDTLFSKGLETVAPIVAKCVKGLLGAGIGKQLRAETMQKIPASHPLREVVDLFLQVTEHPTPTEDSTALCNLSLSLRNFWEKLNPLLEQVNAGTAPAQVVTDMQTITFSGPEMLNWISDTVQHASNSLFKICVAELASAWAAAVELDSMLAKLPDPATSEEQYRSEGTKLTKQLADTVTSIGKNEKLRLKGVSALKNLSDTSLPGHPSENGPNALFQKYQGGEECFNAKVLKSCACASVHIAMVAGLCLLRNGALGAATDEGKVIRQQLEGVAAALKSKVEALQLCADPDKQLLAMAQGVLQEATSAHKPEAATEAPSSTSKRRDGTEKEKDKKNKADKDKKDKEKNKAKKEKKEEKKKRKSKEETEDEGDGAAEEPAAKTARGRGRGKGRGRA</sequence>
<comment type="caution">
    <text evidence="3">The sequence shown here is derived from an EMBL/GenBank/DDBJ whole genome shotgun (WGS) entry which is preliminary data.</text>
</comment>
<dbReference type="OrthoDB" id="430214at2759"/>
<protein>
    <submittedName>
        <fullName evidence="3">Uncharacterized protein</fullName>
    </submittedName>
</protein>
<evidence type="ECO:0000256" key="1">
    <source>
        <dbReference type="SAM" id="Coils"/>
    </source>
</evidence>
<proteinExistence type="predicted"/>
<feature type="region of interest" description="Disordered" evidence="2">
    <location>
        <begin position="1"/>
        <end position="35"/>
    </location>
</feature>
<feature type="compositionally biased region" description="Low complexity" evidence="2">
    <location>
        <begin position="318"/>
        <end position="330"/>
    </location>
</feature>
<name>A0A9P1D0H6_9DINO</name>
<feature type="compositionally biased region" description="Acidic residues" evidence="2">
    <location>
        <begin position="1313"/>
        <end position="1322"/>
    </location>
</feature>